<dbReference type="InterPro" id="IPR039420">
    <property type="entry name" value="WalR-like"/>
</dbReference>
<reference evidence="3" key="1">
    <citation type="submission" date="2013-08" db="EMBL/GenBank/DDBJ databases">
        <authorList>
            <person name="Mendez C."/>
            <person name="Richter M."/>
            <person name="Ferrer M."/>
            <person name="Sanchez J."/>
        </authorList>
    </citation>
    <scope>NUCLEOTIDE SEQUENCE</scope>
</reference>
<dbReference type="SUPFAM" id="SSF52172">
    <property type="entry name" value="CheY-like"/>
    <property type="match status" value="1"/>
</dbReference>
<dbReference type="CDD" id="cd17535">
    <property type="entry name" value="REC_NarL-like"/>
    <property type="match status" value="1"/>
</dbReference>
<dbReference type="InterPro" id="IPR011006">
    <property type="entry name" value="CheY-like_superfamily"/>
</dbReference>
<organism evidence="3">
    <name type="scientific">mine drainage metagenome</name>
    <dbReference type="NCBI Taxonomy" id="410659"/>
    <lineage>
        <taxon>unclassified sequences</taxon>
        <taxon>metagenomes</taxon>
        <taxon>ecological metagenomes</taxon>
    </lineage>
</organism>
<reference evidence="3" key="2">
    <citation type="journal article" date="2014" name="ISME J.">
        <title>Microbial stratification in low pH oxic and suboxic macroscopic growths along an acid mine drainage.</title>
        <authorList>
            <person name="Mendez-Garcia C."/>
            <person name="Mesa V."/>
            <person name="Sprenger R.R."/>
            <person name="Richter M."/>
            <person name="Diez M.S."/>
            <person name="Solano J."/>
            <person name="Bargiela R."/>
            <person name="Golyshina O.V."/>
            <person name="Manteca A."/>
            <person name="Ramos J.L."/>
            <person name="Gallego J.R."/>
            <person name="Llorente I."/>
            <person name="Martins Dos Santos V.A."/>
            <person name="Jensen O.N."/>
            <person name="Pelaez A.I."/>
            <person name="Sanchez J."/>
            <person name="Ferrer M."/>
        </authorList>
    </citation>
    <scope>NUCLEOTIDE SEQUENCE</scope>
</reference>
<accession>T0ZTC4</accession>
<dbReference type="PANTHER" id="PTHR43214:SF43">
    <property type="entry name" value="TWO-COMPONENT RESPONSE REGULATOR"/>
    <property type="match status" value="1"/>
</dbReference>
<dbReference type="PROSITE" id="PS50110">
    <property type="entry name" value="RESPONSE_REGULATORY"/>
    <property type="match status" value="1"/>
</dbReference>
<name>T0ZTC4_9ZZZZ</name>
<dbReference type="InterPro" id="IPR001789">
    <property type="entry name" value="Sig_transdc_resp-reg_receiver"/>
</dbReference>
<feature type="non-terminal residue" evidence="3">
    <location>
        <position position="140"/>
    </location>
</feature>
<protein>
    <submittedName>
        <fullName evidence="3">Two component transcriptional regulator, LuxR family</fullName>
    </submittedName>
</protein>
<dbReference type="GO" id="GO:0000160">
    <property type="term" value="P:phosphorelay signal transduction system"/>
    <property type="evidence" value="ECO:0007669"/>
    <property type="project" value="InterPro"/>
</dbReference>
<dbReference type="InterPro" id="IPR058245">
    <property type="entry name" value="NreC/VraR/RcsB-like_REC"/>
</dbReference>
<dbReference type="SMART" id="SM00448">
    <property type="entry name" value="REC"/>
    <property type="match status" value="1"/>
</dbReference>
<dbReference type="GO" id="GO:0003677">
    <property type="term" value="F:DNA binding"/>
    <property type="evidence" value="ECO:0007669"/>
    <property type="project" value="UniProtKB-KW"/>
</dbReference>
<dbReference type="Pfam" id="PF00072">
    <property type="entry name" value="Response_reg"/>
    <property type="match status" value="1"/>
</dbReference>
<sequence length="140" mass="15481">MSAEMHKKIRVILADDHPVVRDGLAAMVNQQPDMEVVAEAGDGDTAITLFEERKPDVMVLDLRMPKRDGLAVVQRVMEINPKARLLVMTTYDGDEDIFQCLSHGAKGYILKDAPRQEILSAIRAVSEDRPYTSSTVAGQS</sequence>
<proteinExistence type="predicted"/>
<gene>
    <name evidence="3" type="ORF">B1A_14264</name>
</gene>
<keyword evidence="1" id="KW-0238">DNA-binding</keyword>
<evidence type="ECO:0000256" key="1">
    <source>
        <dbReference type="ARBA" id="ARBA00023125"/>
    </source>
</evidence>
<dbReference type="Gene3D" id="3.40.50.2300">
    <property type="match status" value="1"/>
</dbReference>
<dbReference type="PANTHER" id="PTHR43214">
    <property type="entry name" value="TWO-COMPONENT RESPONSE REGULATOR"/>
    <property type="match status" value="1"/>
</dbReference>
<feature type="domain" description="Response regulatory" evidence="2">
    <location>
        <begin position="10"/>
        <end position="126"/>
    </location>
</feature>
<comment type="caution">
    <text evidence="3">The sequence shown here is derived from an EMBL/GenBank/DDBJ whole genome shotgun (WGS) entry which is preliminary data.</text>
</comment>
<dbReference type="AlphaFoldDB" id="T0ZTC4"/>
<evidence type="ECO:0000259" key="2">
    <source>
        <dbReference type="PROSITE" id="PS50110"/>
    </source>
</evidence>
<evidence type="ECO:0000313" key="3">
    <source>
        <dbReference type="EMBL" id="EQD47948.1"/>
    </source>
</evidence>
<dbReference type="EMBL" id="AUZX01010467">
    <property type="protein sequence ID" value="EQD47948.1"/>
    <property type="molecule type" value="Genomic_DNA"/>
</dbReference>